<evidence type="ECO:0000256" key="1">
    <source>
        <dbReference type="ARBA" id="ARBA00004123"/>
    </source>
</evidence>
<keyword evidence="7" id="KW-1185">Reference proteome</keyword>
<dbReference type="AlphaFoldDB" id="N1S893"/>
<dbReference type="InterPro" id="IPR001138">
    <property type="entry name" value="Zn2Cys6_DnaBD"/>
</dbReference>
<dbReference type="InterPro" id="IPR050987">
    <property type="entry name" value="AtrR-like"/>
</dbReference>
<dbReference type="InterPro" id="IPR007219">
    <property type="entry name" value="XnlR_reg_dom"/>
</dbReference>
<dbReference type="Pfam" id="PF04082">
    <property type="entry name" value="Fungal_trans"/>
    <property type="match status" value="1"/>
</dbReference>
<evidence type="ECO:0000259" key="5">
    <source>
        <dbReference type="SMART" id="SM00906"/>
    </source>
</evidence>
<evidence type="ECO:0000256" key="2">
    <source>
        <dbReference type="ARBA" id="ARBA00022723"/>
    </source>
</evidence>
<dbReference type="GO" id="GO:0003677">
    <property type="term" value="F:DNA binding"/>
    <property type="evidence" value="ECO:0007669"/>
    <property type="project" value="UniProtKB-KW"/>
</dbReference>
<organism evidence="6 7">
    <name type="scientific">Fusarium oxysporum f. sp. cubense (strain race 4)</name>
    <name type="common">Panama disease fungus</name>
    <dbReference type="NCBI Taxonomy" id="2502994"/>
    <lineage>
        <taxon>Eukaryota</taxon>
        <taxon>Fungi</taxon>
        <taxon>Dikarya</taxon>
        <taxon>Ascomycota</taxon>
        <taxon>Pezizomycotina</taxon>
        <taxon>Sordariomycetes</taxon>
        <taxon>Hypocreomycetidae</taxon>
        <taxon>Hypocreales</taxon>
        <taxon>Nectriaceae</taxon>
        <taxon>Fusarium</taxon>
        <taxon>Fusarium oxysporum species complex</taxon>
    </lineage>
</organism>
<dbReference type="SMART" id="SM00906">
    <property type="entry name" value="Fungal_trans"/>
    <property type="match status" value="1"/>
</dbReference>
<evidence type="ECO:0000256" key="4">
    <source>
        <dbReference type="ARBA" id="ARBA00023242"/>
    </source>
</evidence>
<proteinExistence type="predicted"/>
<feature type="non-terminal residue" evidence="6">
    <location>
        <position position="1"/>
    </location>
</feature>
<evidence type="ECO:0000256" key="3">
    <source>
        <dbReference type="ARBA" id="ARBA00023125"/>
    </source>
</evidence>
<dbReference type="EMBL" id="KB726223">
    <property type="protein sequence ID" value="EMT73876.1"/>
    <property type="molecule type" value="Genomic_DNA"/>
</dbReference>
<dbReference type="Proteomes" id="UP000016929">
    <property type="component" value="Unassembled WGS sequence"/>
</dbReference>
<gene>
    <name evidence="6" type="ORF">FOC4_g10002913</name>
</gene>
<dbReference type="HOGENOM" id="CLU_023747_0_0_1"/>
<dbReference type="GO" id="GO:0006351">
    <property type="term" value="P:DNA-templated transcription"/>
    <property type="evidence" value="ECO:0007669"/>
    <property type="project" value="InterPro"/>
</dbReference>
<keyword evidence="2" id="KW-0479">Metal-binding</keyword>
<dbReference type="GO" id="GO:0005634">
    <property type="term" value="C:nucleus"/>
    <property type="evidence" value="ECO:0007669"/>
    <property type="project" value="UniProtKB-SubCell"/>
</dbReference>
<name>N1S893_FUSC4</name>
<reference evidence="7" key="1">
    <citation type="submission" date="2012-09" db="EMBL/GenBank/DDBJ databases">
        <title>Genome sequencing and comparative transcriptomics of race 1 and race 4 of banana pathogen: Fusarium oxysporum f. sp. cubense.</title>
        <authorList>
            <person name="Fang X."/>
            <person name="Huang J."/>
        </authorList>
    </citation>
    <scope>NUCLEOTIDE SEQUENCE [LARGE SCALE GENOMIC DNA]</scope>
    <source>
        <strain evidence="7">race 4</strain>
    </source>
</reference>
<protein>
    <recommendedName>
        <fullName evidence="5">Xylanolytic transcriptional activator regulatory domain-containing protein</fullName>
    </recommendedName>
</protein>
<dbReference type="CDD" id="cd00067">
    <property type="entry name" value="GAL4"/>
    <property type="match status" value="1"/>
</dbReference>
<feature type="domain" description="Xylanolytic transcriptional activator regulatory" evidence="5">
    <location>
        <begin position="297"/>
        <end position="374"/>
    </location>
</feature>
<dbReference type="GO" id="GO:0008270">
    <property type="term" value="F:zinc ion binding"/>
    <property type="evidence" value="ECO:0007669"/>
    <property type="project" value="InterPro"/>
</dbReference>
<dbReference type="PANTHER" id="PTHR46910">
    <property type="entry name" value="TRANSCRIPTION FACTOR PDR1"/>
    <property type="match status" value="1"/>
</dbReference>
<evidence type="ECO:0000313" key="7">
    <source>
        <dbReference type="Proteomes" id="UP000016929"/>
    </source>
</evidence>
<accession>N1S893</accession>
<keyword evidence="3" id="KW-0238">DNA-binding</keyword>
<evidence type="ECO:0000313" key="6">
    <source>
        <dbReference type="EMBL" id="EMT73876.1"/>
    </source>
</evidence>
<dbReference type="InterPro" id="IPR036864">
    <property type="entry name" value="Zn2-C6_fun-type_DNA-bd_sf"/>
</dbReference>
<dbReference type="OrthoDB" id="6486656at2759"/>
<keyword evidence="4" id="KW-0539">Nucleus</keyword>
<reference evidence="7" key="2">
    <citation type="journal article" date="2014" name="PLoS ONE">
        <title>Genome and Transcriptome Analysis of the Fungal Pathogen Fusarium oxysporum f. sp. cubense Causing Banana Vascular Wilt Disease.</title>
        <authorList>
            <person name="Guo L."/>
            <person name="Han L."/>
            <person name="Yang L."/>
            <person name="Zeng H."/>
            <person name="Fan D."/>
            <person name="Zhu Y."/>
            <person name="Feng Y."/>
            <person name="Wang G."/>
            <person name="Peng C."/>
            <person name="Jiang X."/>
            <person name="Zhou D."/>
            <person name="Ni P."/>
            <person name="Liang C."/>
            <person name="Liu L."/>
            <person name="Wang J."/>
            <person name="Mao C."/>
            <person name="Fang X."/>
            <person name="Peng M."/>
            <person name="Huang J."/>
        </authorList>
    </citation>
    <scope>NUCLEOTIDE SEQUENCE [LARGE SCALE GENOMIC DNA]</scope>
    <source>
        <strain evidence="7">race 4</strain>
    </source>
</reference>
<dbReference type="GO" id="GO:0000981">
    <property type="term" value="F:DNA-binding transcription factor activity, RNA polymerase II-specific"/>
    <property type="evidence" value="ECO:0007669"/>
    <property type="project" value="InterPro"/>
</dbReference>
<comment type="subcellular location">
    <subcellularLocation>
        <location evidence="1">Nucleus</location>
    </subcellularLocation>
</comment>
<dbReference type="PANTHER" id="PTHR46910:SF3">
    <property type="entry name" value="HALOTOLERANCE PROTEIN 9-RELATED"/>
    <property type="match status" value="1"/>
</dbReference>
<dbReference type="Gene3D" id="4.10.240.10">
    <property type="entry name" value="Zn(2)-C6 fungal-type DNA-binding domain"/>
    <property type="match status" value="1"/>
</dbReference>
<sequence>CDGKWPECSRCKGYGYDCVYAAGGRAKRRQEASTDDGSLDSAVQGHGDLREAIRQYESLLDMVVSKLPTPQYQKDASTVLACMKAADRALSNIDATTLTARLTTTLTGSDALSFRPQVSQAERYLGKVSDVCFFNLVKRVLQAQPGSSDSDQRVDSYEQVGDIASPSVNVMPGRVVELPSREAAKVFADVYFSTVHLAFPFIPQSLFMRSLDQALDSSDDCSLDNTKLALIYVICAIGAYYTSIPGEQIGANKCHEVYFLQALSLALPAGADRSIHHVSLLLAQCFYMLAVCRTDSCWATLGQTVRMAQSIGLHVEQNDPQRLKGPGRLLVERRRRIWYCIYVLDRLISLQLGRPPAIHEDYCHVPLPSRLGDSDIDWDGDEFPTMFEGPSVGDYHLEVISFSKIVSQVLRDLYSPRAGQNLTSDLFNTKELDLKLIQWKQSLPRTLRFDLGHAFDKSFIFKRQPNWALISMYEKEFPWWQMISCLICAGSILVVSSIFSQQTGDALDGFDAAGISDDAETCLRVFEALSVNSTGARIARDMMEGLKECGLRWRDATLTSEPPYATLSASHTALTTRGHIPSLDGQDASVSDFSFTTPSAWPAEIMDSMAWSVQFFGAVQSGE</sequence>
<dbReference type="CDD" id="cd12148">
    <property type="entry name" value="fungal_TF_MHR"/>
    <property type="match status" value="1"/>
</dbReference>